<dbReference type="Proteomes" id="UP000308886">
    <property type="component" value="Unassembled WGS sequence"/>
</dbReference>
<organism evidence="1 2">
    <name type="scientific">Palleniella muris</name>
    <dbReference type="NCBI Taxonomy" id="3038145"/>
    <lineage>
        <taxon>Bacteria</taxon>
        <taxon>Pseudomonadati</taxon>
        <taxon>Bacteroidota</taxon>
        <taxon>Bacteroidia</taxon>
        <taxon>Bacteroidales</taxon>
        <taxon>Prevotellaceae</taxon>
        <taxon>Palleniella</taxon>
    </lineage>
</organism>
<evidence type="ECO:0000313" key="2">
    <source>
        <dbReference type="Proteomes" id="UP000308886"/>
    </source>
</evidence>
<comment type="caution">
    <text evidence="1">The sequence shown here is derived from an EMBL/GenBank/DDBJ whole genome shotgun (WGS) entry which is preliminary data.</text>
</comment>
<accession>A0AC61QPA6</accession>
<dbReference type="EMBL" id="SRZC01000014">
    <property type="protein sequence ID" value="TGX81746.1"/>
    <property type="molecule type" value="Genomic_DNA"/>
</dbReference>
<name>A0AC61QPA6_9BACT</name>
<evidence type="ECO:0000313" key="1">
    <source>
        <dbReference type="EMBL" id="TGX81746.1"/>
    </source>
</evidence>
<keyword evidence="2" id="KW-1185">Reference proteome</keyword>
<sequence>MRKKTLKLASVAMISMLLMNSCLGSFTLFNKYSSWNQRATKNKFLNEVIFILTSPVYVIAGVADVLLFNTIEFWSGSNPLASNVGKTKKVMGEDGRYYAVKTLKDGYEITKPDGGVVLFVYDKAEDSWSQVEDGKRTEIFRFNADGTIKATLPNGNQMDVSLNDQGVHEVRMAVNGGTYWAMR</sequence>
<reference evidence="1" key="1">
    <citation type="submission" date="2019-04" db="EMBL/GenBank/DDBJ databases">
        <title>Microbes associate with the intestines of laboratory mice.</title>
        <authorList>
            <person name="Navarre W."/>
            <person name="Wong E."/>
            <person name="Huang K."/>
            <person name="Tropini C."/>
            <person name="Ng K."/>
            <person name="Yu B."/>
        </authorList>
    </citation>
    <scope>NUCLEOTIDE SEQUENCE</scope>
    <source>
        <strain evidence="1">NM73_A23</strain>
    </source>
</reference>
<protein>
    <submittedName>
        <fullName evidence="1">DUF3332 domain-containing protein</fullName>
    </submittedName>
</protein>
<proteinExistence type="predicted"/>
<gene>
    <name evidence="1" type="ORF">E5358_09460</name>
</gene>